<keyword evidence="6 10" id="KW-1133">Transmembrane helix</keyword>
<comment type="subunit">
    <text evidence="10">Component of the Sec protein translocase complex. Heterotrimer consisting of SecY, SecE and SecG subunits. The heterotrimers can form oligomers, although 1 heterotrimer is thought to be able to translocate proteins. Interacts with the ribosome. Interacts with SecDF, and other proteins may be involved. Interacts with SecA.</text>
</comment>
<keyword evidence="8 10" id="KW-0472">Membrane</keyword>
<gene>
    <name evidence="10" type="primary">secY</name>
    <name evidence="14" type="ORF">CB4_00174</name>
</gene>
<evidence type="ECO:0000313" key="15">
    <source>
        <dbReference type="Proteomes" id="UP000217696"/>
    </source>
</evidence>
<comment type="similarity">
    <text evidence="2 10 13">Belongs to the SecY/SEC61-alpha family.</text>
</comment>
<keyword evidence="7 10" id="KW-0811">Translocation</keyword>
<dbReference type="PANTHER" id="PTHR10906">
    <property type="entry name" value="SECY/SEC61-ALPHA FAMILY MEMBER"/>
    <property type="match status" value="1"/>
</dbReference>
<feature type="transmembrane region" description="Helical" evidence="10">
    <location>
        <begin position="116"/>
        <end position="134"/>
    </location>
</feature>
<feature type="transmembrane region" description="Helical" evidence="10">
    <location>
        <begin position="312"/>
        <end position="334"/>
    </location>
</feature>
<evidence type="ECO:0000313" key="14">
    <source>
        <dbReference type="EMBL" id="BAU26085.1"/>
    </source>
</evidence>
<feature type="transmembrane region" description="Helical" evidence="10">
    <location>
        <begin position="56"/>
        <end position="80"/>
    </location>
</feature>
<evidence type="ECO:0000256" key="12">
    <source>
        <dbReference type="RuleBase" id="RU003484"/>
    </source>
</evidence>
<dbReference type="GO" id="GO:0005886">
    <property type="term" value="C:plasma membrane"/>
    <property type="evidence" value="ECO:0007669"/>
    <property type="project" value="UniProtKB-SubCell"/>
</dbReference>
<dbReference type="EMBL" id="AP017312">
    <property type="protein sequence ID" value="BAU26085.1"/>
    <property type="molecule type" value="Genomic_DNA"/>
</dbReference>
<evidence type="ECO:0000256" key="4">
    <source>
        <dbReference type="ARBA" id="ARBA00022692"/>
    </source>
</evidence>
<feature type="transmembrane region" description="Helical" evidence="10">
    <location>
        <begin position="146"/>
        <end position="167"/>
    </location>
</feature>
<keyword evidence="5 10" id="KW-0653">Protein transport</keyword>
<dbReference type="PIRSF" id="PIRSF004557">
    <property type="entry name" value="SecY"/>
    <property type="match status" value="1"/>
</dbReference>
<dbReference type="OrthoDB" id="9809248at2"/>
<evidence type="ECO:0000256" key="8">
    <source>
        <dbReference type="ARBA" id="ARBA00023136"/>
    </source>
</evidence>
<dbReference type="GO" id="GO:0065002">
    <property type="term" value="P:intracellular protein transmembrane transport"/>
    <property type="evidence" value="ECO:0007669"/>
    <property type="project" value="UniProtKB-UniRule"/>
</dbReference>
<dbReference type="SUPFAM" id="SSF103491">
    <property type="entry name" value="Preprotein translocase SecY subunit"/>
    <property type="match status" value="1"/>
</dbReference>
<evidence type="ECO:0000256" key="11">
    <source>
        <dbReference type="RuleBase" id="RU000537"/>
    </source>
</evidence>
<name>A0A0U5AQJ0_9BACL</name>
<evidence type="ECO:0000256" key="3">
    <source>
        <dbReference type="ARBA" id="ARBA00022448"/>
    </source>
</evidence>
<dbReference type="GO" id="GO:0043952">
    <property type="term" value="P:protein transport by the Sec complex"/>
    <property type="evidence" value="ECO:0007669"/>
    <property type="project" value="UniProtKB-UniRule"/>
</dbReference>
<dbReference type="GO" id="GO:0006605">
    <property type="term" value="P:protein targeting"/>
    <property type="evidence" value="ECO:0007669"/>
    <property type="project" value="UniProtKB-UniRule"/>
</dbReference>
<evidence type="ECO:0000256" key="5">
    <source>
        <dbReference type="ARBA" id="ARBA00022927"/>
    </source>
</evidence>
<dbReference type="NCBIfam" id="TIGR00967">
    <property type="entry name" value="3a0501s007"/>
    <property type="match status" value="1"/>
</dbReference>
<sequence length="435" mass="47427">MFSTVANIFKIADLRRKVIFTLLMLVVFRIGSFVPVPNINVSVLEQLSQQNNVFGFLNTFSGGALAHFSIFAMGIMPYITASIIMQLLSMDVVPTLTQWSKEGDIGRRKIAQFTRYGTIVLGVIQATGLSIGFNRMMPGLVKDPSFTTYALIAIVLTAGTAFLMWLGEQITEKGIGNGISIIIFAGIVAAIPNGAKQLYATEFLGAGDQVFMNIVKLVGIVLALVLLIMAVVYVQQGIRKVPVQYAKRVVGRKMYGGQSTHIPLKVNSAGVIPVIFALSLVIFPPTIAQFWAGNPVANWVIQTFNIQTMSSSNWLGIVLYVLLILGFTYFYVFVQVNPTQMADNMKKNGGYIPGIRPGDETAQYITRTLNRITLAGAVFLAVISILPMLFSAVSGLPASIRIGGTTILIVIGVALDTMKQIETQLVKRHYKGFIK</sequence>
<dbReference type="RefSeq" id="WP_096463163.1">
    <property type="nucleotide sequence ID" value="NZ_AP017312.1"/>
</dbReference>
<dbReference type="InterPro" id="IPR023201">
    <property type="entry name" value="SecY_dom_sf"/>
</dbReference>
<keyword evidence="3 10" id="KW-0813">Transport</keyword>
<dbReference type="PRINTS" id="PR00303">
    <property type="entry name" value="SECYTRNLCASE"/>
</dbReference>
<keyword evidence="10" id="KW-1003">Cell membrane</keyword>
<evidence type="ECO:0000256" key="2">
    <source>
        <dbReference type="ARBA" id="ARBA00005751"/>
    </source>
</evidence>
<dbReference type="KEGG" id="asoc:CB4_00174"/>
<comment type="function">
    <text evidence="10 11">The central subunit of the protein translocation channel SecYEG. Consists of two halves formed by TMs 1-5 and 6-10. These two domains form a lateral gate at the front which open onto the bilayer between TMs 2 and 7, and are clamped together by SecE at the back. The channel is closed by both a pore ring composed of hydrophobic SecY resides and a short helix (helix 2A) on the extracellular side of the membrane which forms a plug. The plug probably moves laterally to allow the channel to open. The ring and the pore may move independently.</text>
</comment>
<feature type="transmembrane region" description="Helical" evidence="10">
    <location>
        <begin position="372"/>
        <end position="392"/>
    </location>
</feature>
<feature type="transmembrane region" description="Helical" evidence="10">
    <location>
        <begin position="271"/>
        <end position="292"/>
    </location>
</feature>
<evidence type="ECO:0000256" key="9">
    <source>
        <dbReference type="ARBA" id="ARBA00039733"/>
    </source>
</evidence>
<dbReference type="InterPro" id="IPR030659">
    <property type="entry name" value="SecY_CS"/>
</dbReference>
<comment type="subcellular location">
    <subcellularLocation>
        <location evidence="10">Cell membrane</location>
        <topology evidence="10">Multi-pass membrane protein</topology>
    </subcellularLocation>
    <subcellularLocation>
        <location evidence="1 12">Membrane</location>
        <topology evidence="1 12">Multi-pass membrane protein</topology>
    </subcellularLocation>
</comment>
<dbReference type="Proteomes" id="UP000217696">
    <property type="component" value="Chromosome"/>
</dbReference>
<reference evidence="14 15" key="1">
    <citation type="submission" date="2015-12" db="EMBL/GenBank/DDBJ databases">
        <title>Genome sequence of Aneurinibacillus soli.</title>
        <authorList>
            <person name="Lee J.S."/>
            <person name="Lee K.C."/>
            <person name="Kim K.K."/>
            <person name="Lee B.W."/>
        </authorList>
    </citation>
    <scope>NUCLEOTIDE SEQUENCE [LARGE SCALE GENOMIC DNA]</scope>
    <source>
        <strain evidence="14 15">CB4</strain>
    </source>
</reference>
<dbReference type="AlphaFoldDB" id="A0A0U5AQJ0"/>
<evidence type="ECO:0000256" key="1">
    <source>
        <dbReference type="ARBA" id="ARBA00004141"/>
    </source>
</evidence>
<keyword evidence="4 10" id="KW-0812">Transmembrane</keyword>
<protein>
    <recommendedName>
        <fullName evidence="9 10">Protein translocase subunit SecY</fullName>
    </recommendedName>
</protein>
<proteinExistence type="inferred from homology"/>
<feature type="transmembrane region" description="Helical" evidence="10">
    <location>
        <begin position="398"/>
        <end position="418"/>
    </location>
</feature>
<dbReference type="InterPro" id="IPR026593">
    <property type="entry name" value="SecY"/>
</dbReference>
<dbReference type="InterPro" id="IPR002208">
    <property type="entry name" value="SecY/SEC61-alpha"/>
</dbReference>
<feature type="transmembrane region" description="Helical" evidence="10">
    <location>
        <begin position="18"/>
        <end position="36"/>
    </location>
</feature>
<feature type="transmembrane region" description="Helical" evidence="10">
    <location>
        <begin position="174"/>
        <end position="191"/>
    </location>
</feature>
<dbReference type="PROSITE" id="PS00755">
    <property type="entry name" value="SECY_1"/>
    <property type="match status" value="1"/>
</dbReference>
<dbReference type="PROSITE" id="PS00756">
    <property type="entry name" value="SECY_2"/>
    <property type="match status" value="1"/>
</dbReference>
<dbReference type="FunFam" id="1.10.3370.10:FF:000001">
    <property type="entry name" value="Preprotein translocase subunit SecY"/>
    <property type="match status" value="1"/>
</dbReference>
<dbReference type="Pfam" id="PF00344">
    <property type="entry name" value="SecY"/>
    <property type="match status" value="1"/>
</dbReference>
<evidence type="ECO:0000256" key="7">
    <source>
        <dbReference type="ARBA" id="ARBA00023010"/>
    </source>
</evidence>
<evidence type="ECO:0000256" key="6">
    <source>
        <dbReference type="ARBA" id="ARBA00022989"/>
    </source>
</evidence>
<keyword evidence="15" id="KW-1185">Reference proteome</keyword>
<accession>A0A0U5AQJ0</accession>
<feature type="transmembrane region" description="Helical" evidence="10">
    <location>
        <begin position="211"/>
        <end position="234"/>
    </location>
</feature>
<evidence type="ECO:0000256" key="10">
    <source>
        <dbReference type="HAMAP-Rule" id="MF_01465"/>
    </source>
</evidence>
<evidence type="ECO:0000256" key="13">
    <source>
        <dbReference type="RuleBase" id="RU004349"/>
    </source>
</evidence>
<dbReference type="HAMAP" id="MF_01465">
    <property type="entry name" value="SecY"/>
    <property type="match status" value="1"/>
</dbReference>
<organism evidence="14 15">
    <name type="scientific">Aneurinibacillus soli</name>
    <dbReference type="NCBI Taxonomy" id="1500254"/>
    <lineage>
        <taxon>Bacteria</taxon>
        <taxon>Bacillati</taxon>
        <taxon>Bacillota</taxon>
        <taxon>Bacilli</taxon>
        <taxon>Bacillales</taxon>
        <taxon>Paenibacillaceae</taxon>
        <taxon>Aneurinibacillus group</taxon>
        <taxon>Aneurinibacillus</taxon>
    </lineage>
</organism>
<dbReference type="Gene3D" id="1.10.3370.10">
    <property type="entry name" value="SecY subunit domain"/>
    <property type="match status" value="1"/>
</dbReference>